<proteinExistence type="predicted"/>
<evidence type="ECO:0000313" key="4">
    <source>
        <dbReference type="Proteomes" id="UP000292702"/>
    </source>
</evidence>
<dbReference type="SUPFAM" id="SSF51735">
    <property type="entry name" value="NAD(P)-binding Rossmann-fold domains"/>
    <property type="match status" value="1"/>
</dbReference>
<sequence>MLVLDTLTLLRFFTFVGALFTSNQLFRFARFIWVYCLRPSSIKNYLHGDAPYALVTGASDGIGKALAGELYENGFNVILHGRSEEKTKKVVEELVARGKGRDVRYILASANAADTDFEKLVEPFKDLNVTFVVNNVGGGNNRFQRMDGYSEADLLADLRVNMLFAFYLTRALLPTLRRAAPAQVLFIGSQGAEIRIPRLYTYAPAKYFLKQLARCLSCDERWWTPTRVSFAYVTGILEMRDGYKEKDYSIDKKAV</sequence>
<dbReference type="PANTHER" id="PTHR43086">
    <property type="entry name" value="VERY-LONG-CHAIN 3-OXOOACYL-COA REDUCTASE"/>
    <property type="match status" value="1"/>
</dbReference>
<dbReference type="GO" id="GO:0030497">
    <property type="term" value="P:fatty acid elongation"/>
    <property type="evidence" value="ECO:0007669"/>
    <property type="project" value="TreeGrafter"/>
</dbReference>
<dbReference type="GO" id="GO:0016491">
    <property type="term" value="F:oxidoreductase activity"/>
    <property type="evidence" value="ECO:0007669"/>
    <property type="project" value="UniProtKB-KW"/>
</dbReference>
<dbReference type="OrthoDB" id="47007at2759"/>
<dbReference type="AlphaFoldDB" id="A0A4R0RJY8"/>
<gene>
    <name evidence="3" type="ORF">EIP91_009202</name>
</gene>
<dbReference type="PANTHER" id="PTHR43086:SF2">
    <property type="entry name" value="HYDROXYSTEROID DEHYDROGENASE-LIKE PROTEIN 1"/>
    <property type="match status" value="1"/>
</dbReference>
<dbReference type="PRINTS" id="PR00081">
    <property type="entry name" value="GDHRDH"/>
</dbReference>
<protein>
    <submittedName>
        <fullName evidence="3">Uncharacterized protein</fullName>
    </submittedName>
</protein>
<dbReference type="InterPro" id="IPR036291">
    <property type="entry name" value="NAD(P)-bd_dom_sf"/>
</dbReference>
<dbReference type="EMBL" id="RWJN01000052">
    <property type="protein sequence ID" value="TCD68980.1"/>
    <property type="molecule type" value="Genomic_DNA"/>
</dbReference>
<dbReference type="CDD" id="cd05233">
    <property type="entry name" value="SDR_c"/>
    <property type="match status" value="1"/>
</dbReference>
<dbReference type="Proteomes" id="UP000292702">
    <property type="component" value="Unassembled WGS sequence"/>
</dbReference>
<evidence type="ECO:0000256" key="1">
    <source>
        <dbReference type="ARBA" id="ARBA00022857"/>
    </source>
</evidence>
<dbReference type="STRING" id="92696.A0A4R0RJY8"/>
<organism evidence="3 4">
    <name type="scientific">Steccherinum ochraceum</name>
    <dbReference type="NCBI Taxonomy" id="92696"/>
    <lineage>
        <taxon>Eukaryota</taxon>
        <taxon>Fungi</taxon>
        <taxon>Dikarya</taxon>
        <taxon>Basidiomycota</taxon>
        <taxon>Agaricomycotina</taxon>
        <taxon>Agaricomycetes</taxon>
        <taxon>Polyporales</taxon>
        <taxon>Steccherinaceae</taxon>
        <taxon>Steccherinum</taxon>
    </lineage>
</organism>
<evidence type="ECO:0000256" key="2">
    <source>
        <dbReference type="ARBA" id="ARBA00023002"/>
    </source>
</evidence>
<comment type="caution">
    <text evidence="3">The sequence shown here is derived from an EMBL/GenBank/DDBJ whole genome shotgun (WGS) entry which is preliminary data.</text>
</comment>
<evidence type="ECO:0000313" key="3">
    <source>
        <dbReference type="EMBL" id="TCD68980.1"/>
    </source>
</evidence>
<dbReference type="InterPro" id="IPR002347">
    <property type="entry name" value="SDR_fam"/>
</dbReference>
<keyword evidence="4" id="KW-1185">Reference proteome</keyword>
<dbReference type="Pfam" id="PF00106">
    <property type="entry name" value="adh_short"/>
    <property type="match status" value="1"/>
</dbReference>
<dbReference type="GO" id="GO:0005783">
    <property type="term" value="C:endoplasmic reticulum"/>
    <property type="evidence" value="ECO:0007669"/>
    <property type="project" value="TreeGrafter"/>
</dbReference>
<accession>A0A4R0RJY8</accession>
<keyword evidence="2" id="KW-0560">Oxidoreductase</keyword>
<reference evidence="3 4" key="1">
    <citation type="submission" date="2018-11" db="EMBL/GenBank/DDBJ databases">
        <title>Genome assembly of Steccherinum ochraceum LE-BIN_3174, the white-rot fungus of the Steccherinaceae family (The Residual Polyporoid clade, Polyporales, Basidiomycota).</title>
        <authorList>
            <person name="Fedorova T.V."/>
            <person name="Glazunova O.A."/>
            <person name="Landesman E.O."/>
            <person name="Moiseenko K.V."/>
            <person name="Psurtseva N.V."/>
            <person name="Savinova O.S."/>
            <person name="Shakhova N.V."/>
            <person name="Tyazhelova T.V."/>
            <person name="Vasina D.V."/>
        </authorList>
    </citation>
    <scope>NUCLEOTIDE SEQUENCE [LARGE SCALE GENOMIC DNA]</scope>
    <source>
        <strain evidence="3 4">LE-BIN_3174</strain>
    </source>
</reference>
<name>A0A4R0RJY8_9APHY</name>
<dbReference type="Gene3D" id="3.40.50.720">
    <property type="entry name" value="NAD(P)-binding Rossmann-like Domain"/>
    <property type="match status" value="1"/>
</dbReference>
<keyword evidence="1" id="KW-0521">NADP</keyword>